<dbReference type="InterPro" id="IPR049560">
    <property type="entry name" value="MeTrfase_RsmB-F_NOP2_cat"/>
</dbReference>
<comment type="caution">
    <text evidence="7">The sequence shown here is derived from an EMBL/GenBank/DDBJ whole genome shotgun (WGS) entry which is preliminary data.</text>
</comment>
<dbReference type="InterPro" id="IPR029063">
    <property type="entry name" value="SAM-dependent_MTases_sf"/>
</dbReference>
<evidence type="ECO:0000256" key="2">
    <source>
        <dbReference type="ARBA" id="ARBA00022679"/>
    </source>
</evidence>
<evidence type="ECO:0000313" key="8">
    <source>
        <dbReference type="Proteomes" id="UP001200642"/>
    </source>
</evidence>
<accession>A0AAE3EVE5</accession>
<comment type="caution">
    <text evidence="5">Lacks conserved residue(s) required for the propagation of feature annotation.</text>
</comment>
<comment type="similarity">
    <text evidence="5">Belongs to the class I-like SAM-binding methyltransferase superfamily. RsmB/NOP family.</text>
</comment>
<organism evidence="7 8">
    <name type="scientific">Cerina litoralis</name>
    <dbReference type="NCBI Taxonomy" id="2874477"/>
    <lineage>
        <taxon>Bacteria</taxon>
        <taxon>Pseudomonadati</taxon>
        <taxon>Bacteroidota</taxon>
        <taxon>Flavobacteriia</taxon>
        <taxon>Flavobacteriales</taxon>
        <taxon>Flavobacteriaceae</taxon>
        <taxon>Cerina</taxon>
    </lineage>
</organism>
<dbReference type="InterPro" id="IPR001678">
    <property type="entry name" value="MeTrfase_RsmB-F_NOP2_dom"/>
</dbReference>
<dbReference type="Pfam" id="PF22458">
    <property type="entry name" value="RsmF-B_ferredox"/>
    <property type="match status" value="1"/>
</dbReference>
<dbReference type="RefSeq" id="WP_317902146.1">
    <property type="nucleotide sequence ID" value="NZ_JAIRBC010000012.1"/>
</dbReference>
<keyword evidence="8" id="KW-1185">Reference proteome</keyword>
<proteinExistence type="inferred from homology"/>
<dbReference type="GO" id="GO:0001510">
    <property type="term" value="P:RNA methylation"/>
    <property type="evidence" value="ECO:0007669"/>
    <property type="project" value="InterPro"/>
</dbReference>
<dbReference type="InterPro" id="IPR023267">
    <property type="entry name" value="RCMT"/>
</dbReference>
<reference evidence="7" key="1">
    <citation type="submission" date="2023-02" db="EMBL/GenBank/DDBJ databases">
        <title>Genome of Flavobacteriaceae gen. nov. sp. strain F89.</title>
        <authorList>
            <person name="Wang Y."/>
        </authorList>
    </citation>
    <scope>NUCLEOTIDE SEQUENCE</scope>
    <source>
        <strain evidence="7">F89</strain>
    </source>
</reference>
<dbReference type="PROSITE" id="PS51686">
    <property type="entry name" value="SAM_MT_RSMB_NOP"/>
    <property type="match status" value="1"/>
</dbReference>
<evidence type="ECO:0000256" key="1">
    <source>
        <dbReference type="ARBA" id="ARBA00022603"/>
    </source>
</evidence>
<feature type="domain" description="SAM-dependent MTase RsmB/NOP-type" evidence="6">
    <location>
        <begin position="142"/>
        <end position="403"/>
    </location>
</feature>
<protein>
    <submittedName>
        <fullName evidence="7">Methyltransferase domain-containing protein</fullName>
    </submittedName>
</protein>
<name>A0AAE3EVE5_9FLAO</name>
<feature type="binding site" evidence="5">
    <location>
        <position position="283"/>
    </location>
    <ligand>
        <name>S-adenosyl-L-methionine</name>
        <dbReference type="ChEBI" id="CHEBI:59789"/>
    </ligand>
</feature>
<evidence type="ECO:0000313" key="7">
    <source>
        <dbReference type="EMBL" id="MCG2460998.1"/>
    </source>
</evidence>
<evidence type="ECO:0000256" key="3">
    <source>
        <dbReference type="ARBA" id="ARBA00022691"/>
    </source>
</evidence>
<feature type="binding site" evidence="5">
    <location>
        <position position="256"/>
    </location>
    <ligand>
        <name>S-adenosyl-L-methionine</name>
        <dbReference type="ChEBI" id="CHEBI:59789"/>
    </ligand>
</feature>
<keyword evidence="1 5" id="KW-0489">Methyltransferase</keyword>
<dbReference type="GO" id="GO:0008173">
    <property type="term" value="F:RNA methyltransferase activity"/>
    <property type="evidence" value="ECO:0007669"/>
    <property type="project" value="InterPro"/>
</dbReference>
<keyword evidence="4 5" id="KW-0694">RNA-binding</keyword>
<dbReference type="PANTHER" id="PTHR22807">
    <property type="entry name" value="NOP2 YEAST -RELATED NOL1/NOP2/FMU SUN DOMAIN-CONTAINING"/>
    <property type="match status" value="1"/>
</dbReference>
<evidence type="ECO:0000259" key="6">
    <source>
        <dbReference type="PROSITE" id="PS51686"/>
    </source>
</evidence>
<evidence type="ECO:0000256" key="4">
    <source>
        <dbReference type="ARBA" id="ARBA00022884"/>
    </source>
</evidence>
<keyword evidence="3 5" id="KW-0949">S-adenosyl-L-methionine</keyword>
<dbReference type="Gene3D" id="3.40.50.150">
    <property type="entry name" value="Vaccinia Virus protein VP39"/>
    <property type="match status" value="1"/>
</dbReference>
<keyword evidence="2 5" id="KW-0808">Transferase</keyword>
<gene>
    <name evidence="7" type="ORF">K8352_09585</name>
</gene>
<dbReference type="InterPro" id="IPR054728">
    <property type="entry name" value="RsmB-like_ferredoxin"/>
</dbReference>
<dbReference type="AlphaFoldDB" id="A0AAE3EVE5"/>
<sequence length="406" mass="46116">MKLHRNLVFAVVDALNLIFNEGEYADKVVGKVLKYGKRWGARDRGFIAETTYDIVRWKRLYSEIAEVKVPFSRPDCFRLFTVWAVLRGITLPDWKQLEPAPTRRIKGRFDELSKIRKYRESVPDWLDELGKKALGEDLWSKELAALNLQAEVVLRANTLKSTKENLRKTLLEENIESDPIKGYPNALKLRERGNVFTTEAFKNGLFEVQDASSQLVAPFLEVSPGQCVIDTCAGAGGKTLHLAALMENKGQLIAMDIYANKLHELKRRAKRDGAYNIETRAIDTTKVIKKLHNRADRVLIDAPCSGLGVLRRNPDTKWKLQPDFLEKINSTQQQILLDYSKLVKPGGKMVYATCSILPQENTIQVKKFLSTEAGKHFTMAKEKKVYTSKSGYDGFYMALLEKKSAT</sequence>
<dbReference type="EMBL" id="JAIRBC010000012">
    <property type="protein sequence ID" value="MCG2460998.1"/>
    <property type="molecule type" value="Genomic_DNA"/>
</dbReference>
<dbReference type="PANTHER" id="PTHR22807:SF53">
    <property type="entry name" value="RIBOSOMAL RNA SMALL SUBUNIT METHYLTRANSFERASE B-RELATED"/>
    <property type="match status" value="1"/>
</dbReference>
<evidence type="ECO:0000256" key="5">
    <source>
        <dbReference type="PROSITE-ProRule" id="PRU01023"/>
    </source>
</evidence>
<dbReference type="GO" id="GO:0003723">
    <property type="term" value="F:RNA binding"/>
    <property type="evidence" value="ECO:0007669"/>
    <property type="project" value="UniProtKB-UniRule"/>
</dbReference>
<feature type="binding site" evidence="5">
    <location>
        <position position="301"/>
    </location>
    <ligand>
        <name>S-adenosyl-L-methionine</name>
        <dbReference type="ChEBI" id="CHEBI:59789"/>
    </ligand>
</feature>
<feature type="active site" description="Nucleophile" evidence="5">
    <location>
        <position position="354"/>
    </location>
</feature>
<dbReference type="Pfam" id="PF01189">
    <property type="entry name" value="Methyltr_RsmB-F"/>
    <property type="match status" value="1"/>
</dbReference>
<dbReference type="CDD" id="cd02440">
    <property type="entry name" value="AdoMet_MTases"/>
    <property type="match status" value="1"/>
</dbReference>
<dbReference type="PRINTS" id="PR02008">
    <property type="entry name" value="RCMTFAMILY"/>
</dbReference>
<dbReference type="SUPFAM" id="SSF53335">
    <property type="entry name" value="S-adenosyl-L-methionine-dependent methyltransferases"/>
    <property type="match status" value="1"/>
</dbReference>
<dbReference type="Proteomes" id="UP001200642">
    <property type="component" value="Unassembled WGS sequence"/>
</dbReference>